<dbReference type="EMBL" id="JAYMYR010000011">
    <property type="protein sequence ID" value="KAK7333323.1"/>
    <property type="molecule type" value="Genomic_DNA"/>
</dbReference>
<proteinExistence type="predicted"/>
<accession>A0AAN9LH64</accession>
<feature type="compositionally biased region" description="Basic and acidic residues" evidence="1">
    <location>
        <begin position="28"/>
        <end position="48"/>
    </location>
</feature>
<reference evidence="2 3" key="1">
    <citation type="submission" date="2024-01" db="EMBL/GenBank/DDBJ databases">
        <title>The genomes of 5 underutilized Papilionoideae crops provide insights into root nodulation and disease resistanc.</title>
        <authorList>
            <person name="Jiang F."/>
        </authorList>
    </citation>
    <scope>NUCLEOTIDE SEQUENCE [LARGE SCALE GENOMIC DNA]</scope>
    <source>
        <strain evidence="2">JINMINGXINNONG_FW02</strain>
        <tissue evidence="2">Leaves</tissue>
    </source>
</reference>
<name>A0AAN9LH64_PHACN</name>
<protein>
    <submittedName>
        <fullName evidence="2">Uncharacterized protein</fullName>
    </submittedName>
</protein>
<gene>
    <name evidence="2" type="ORF">VNO80_30090</name>
</gene>
<dbReference type="AlphaFoldDB" id="A0AAN9LH64"/>
<feature type="region of interest" description="Disordered" evidence="1">
    <location>
        <begin position="1"/>
        <end position="56"/>
    </location>
</feature>
<keyword evidence="3" id="KW-1185">Reference proteome</keyword>
<evidence type="ECO:0000313" key="3">
    <source>
        <dbReference type="Proteomes" id="UP001374584"/>
    </source>
</evidence>
<evidence type="ECO:0000313" key="2">
    <source>
        <dbReference type="EMBL" id="KAK7333323.1"/>
    </source>
</evidence>
<organism evidence="2 3">
    <name type="scientific">Phaseolus coccineus</name>
    <name type="common">Scarlet runner bean</name>
    <name type="synonym">Phaseolus multiflorus</name>
    <dbReference type="NCBI Taxonomy" id="3886"/>
    <lineage>
        <taxon>Eukaryota</taxon>
        <taxon>Viridiplantae</taxon>
        <taxon>Streptophyta</taxon>
        <taxon>Embryophyta</taxon>
        <taxon>Tracheophyta</taxon>
        <taxon>Spermatophyta</taxon>
        <taxon>Magnoliopsida</taxon>
        <taxon>eudicotyledons</taxon>
        <taxon>Gunneridae</taxon>
        <taxon>Pentapetalae</taxon>
        <taxon>rosids</taxon>
        <taxon>fabids</taxon>
        <taxon>Fabales</taxon>
        <taxon>Fabaceae</taxon>
        <taxon>Papilionoideae</taxon>
        <taxon>50 kb inversion clade</taxon>
        <taxon>NPAAA clade</taxon>
        <taxon>indigoferoid/millettioid clade</taxon>
        <taxon>Phaseoleae</taxon>
        <taxon>Phaseolus</taxon>
    </lineage>
</organism>
<dbReference type="Proteomes" id="UP001374584">
    <property type="component" value="Unassembled WGS sequence"/>
</dbReference>
<evidence type="ECO:0000256" key="1">
    <source>
        <dbReference type="SAM" id="MobiDB-lite"/>
    </source>
</evidence>
<sequence>MKRWLGLSAPNSSSFSSFFPPGVKRRKTELGKQSEETEDIHMKSEVSWRRKSQPGKAGRVFVGGNFGLHP</sequence>
<comment type="caution">
    <text evidence="2">The sequence shown here is derived from an EMBL/GenBank/DDBJ whole genome shotgun (WGS) entry which is preliminary data.</text>
</comment>